<dbReference type="Pfam" id="PF14496">
    <property type="entry name" value="NEL"/>
    <property type="match status" value="1"/>
</dbReference>
<evidence type="ECO:0000313" key="9">
    <source>
        <dbReference type="EMBL" id="MCK1793371.1"/>
    </source>
</evidence>
<dbReference type="PROSITE" id="PS51450">
    <property type="entry name" value="LRR"/>
    <property type="match status" value="1"/>
</dbReference>
<dbReference type="InterPro" id="IPR001611">
    <property type="entry name" value="Leu-rich_rpt"/>
</dbReference>
<dbReference type="InterPro" id="IPR032675">
    <property type="entry name" value="LRR_dom_sf"/>
</dbReference>
<keyword evidence="10" id="KW-1185">Reference proteome</keyword>
<name>A0ABT0F5T4_9PSED</name>
<dbReference type="Gene3D" id="3.80.10.10">
    <property type="entry name" value="Ribonuclease Inhibitor"/>
    <property type="match status" value="1"/>
</dbReference>
<keyword evidence="6" id="KW-0808">Transferase</keyword>
<gene>
    <name evidence="9" type="ORF">L9059_25005</name>
</gene>
<dbReference type="InterPro" id="IPR050216">
    <property type="entry name" value="LRR_domain-containing"/>
</dbReference>
<keyword evidence="6" id="KW-0964">Secreted</keyword>
<comment type="caution">
    <text evidence="9">The sequence shown here is derived from an EMBL/GenBank/DDBJ whole genome shotgun (WGS) entry which is preliminary data.</text>
</comment>
<evidence type="ECO:0000256" key="4">
    <source>
        <dbReference type="ARBA" id="ARBA00022737"/>
    </source>
</evidence>
<comment type="catalytic activity">
    <reaction evidence="1">
        <text>S-ubiquitinyl-[E2 ubiquitin-conjugating enzyme]-L-cysteine + [acceptor protein]-L-lysine = [E2 ubiquitin-conjugating enzyme]-L-cysteine + N(6)-ubiquitinyl-[acceptor protein]-L-lysine.</text>
        <dbReference type="EC" id="2.3.2.27"/>
    </reaction>
</comment>
<dbReference type="SUPFAM" id="SSF52058">
    <property type="entry name" value="L domain-like"/>
    <property type="match status" value="1"/>
</dbReference>
<keyword evidence="6" id="KW-0832">Ubl conjugation</keyword>
<evidence type="ECO:0000256" key="2">
    <source>
        <dbReference type="ARBA" id="ARBA00012483"/>
    </source>
</evidence>
<evidence type="ECO:0000256" key="3">
    <source>
        <dbReference type="ARBA" id="ARBA00022614"/>
    </source>
</evidence>
<evidence type="ECO:0000259" key="8">
    <source>
        <dbReference type="PROSITE" id="PS52053"/>
    </source>
</evidence>
<feature type="transmembrane region" description="Helical" evidence="7">
    <location>
        <begin position="480"/>
        <end position="502"/>
    </location>
</feature>
<comment type="PTM">
    <text evidence="6">Ubiquitinated in the presence of host E1 ubiquitin-activating enzyme, E2 ubiquitin-conjugating enzyme and ubiquitin.</text>
</comment>
<dbReference type="InterPro" id="IPR029487">
    <property type="entry name" value="NEL_dom"/>
</dbReference>
<evidence type="ECO:0000256" key="6">
    <source>
        <dbReference type="PROSITE-ProRule" id="PRU01398"/>
    </source>
</evidence>
<dbReference type="PANTHER" id="PTHR48051">
    <property type="match status" value="1"/>
</dbReference>
<dbReference type="Gene3D" id="1.20.58.360">
    <property type="entry name" value="Shigella T3SS effector IpaH defines"/>
    <property type="match status" value="1"/>
</dbReference>
<keyword evidence="3" id="KW-0433">Leucine-rich repeat</keyword>
<dbReference type="EC" id="2.3.2.27" evidence="2"/>
<comment type="similarity">
    <text evidence="6">Belongs to the LRR-containing bacterial E3 ligase family.</text>
</comment>
<sequence length="1733" mass="196908">MSEHMKVDVTPDVPEKNDKGIHFDFIKNSIPACLVGAPPARRKALKDTRPDLPQWYEKCSTEEQAELKNLVEADCHAQSQWDKVLKDVQDITTYAKPLLIAALAEAGVELDVEKTWLRLYYPLEYKFFGIPVGVNTDGVRSRTFSLLQAALHNFEGFEAEEGYFDRESSFITEPDSLGHFDVIRPTLKIQQFVTICRKLDIGGQYEKHVKDFFFVEGARLQEIRQPFINSKKAAIKVAAYAALLKADVELKHYKLLVELVNDKEIITDDDIRRRISYSPLRLMGYEIAECALFFATHENRYDGGYVIAYIPDDPQHPIKKYASFAEFEEELTHQLMYRPQGSRIDSGRDVLTEYQRFFSRFISEKDRGRFFLRFTQKVLDSPSNAYWMQQVRNHLKFLEPASRLVGPIVDRHWRRDPLENIDLHVQISINSQWLGMSGIWLEMFLQNRRHTLENAQVLAVSTAAEDDLTRERRLANYLNVGMFIVGIAAFFVPPAGAAMMLITANQLLSETIEGVRELSQGDKEAGWAHITDVVENLATMAELAPLFHYAVSPFIEGLKAVTLPSGKTRLWKPDLKPYQLDIKLPEGSRPNQRGLHRYDGQDILPLEGNHYSVQQEAATGKYRVQHPARPDAYAPELHTNGSGAWRHELEQPRTWQGPELMKRLGHLVSEFSDSELEQIRRVSDTPEDVLRRMHVDSEPMPVMLADTISRFDAYKEIEAFIADMQSDSASAKDHSINQLYVMTRYGKWPGTVSIRVIDPQAQTVWRYVSGSAQGEIRTVQIQDTQLRNGELLPTLLEALDENETNTILEQTPGTLRGFLNERVAKLRANIAKVAESRKAQMLNDLYKVKVNTRNPRANLITARFPGVPMTVIEDLLADASSAERQQMAKWDFADRLQTKPIPLGLAEALRLAQRETRLARAYEGLYLDALINPDTERLALNTLKKLPGWPSEWRIEVRDGSFNGKLRASAGVEGAERRKVLVRNTDGRYEARDHNDLELHEADDFFRALQHGLPDAHRTALGLPDVGQGLELKTLIEQHLLSREELRSVLKMQPIKPGFKAPWRWTNGRLGYPLSGRGAGESPLLAADKRRVLKLFPDYTDAQIDKFLEQVGDQRETYLLNFEAELRGLRNQLREWSSTHSTRVLPDGREVAVEQYEKQVVASLLERCWQKRNGTMRYEEGGHAMGYELNLQGRTVGELPALTGYFSHVRFLDLSNLGLTEAPTAFLDSFPSIEQLEMQYNGLNEFPTSVTEKPSLIYLDVSNNNITLTEQTAGALARWDHLEYVQLSHNPLGRLPDFSQMTKLVDLRLQATGLTEWPVGLRDQPELAMVDLRDNQLASFPEWAVNPSAEHAANINKVLEVTELNGNPLSDQGMQQYADILTRIYLDDDQAGLMPVPPDVPTERGALGGTLAPSAQRVEHWLKDLPATEQASRKAQWALLDAEALEREAPGAEAGRTVSKSEEFFRLLEKLRETAEYKKAYPDLKARVWAVLDAAEENAVLRRELFKAAGEPETCSDRAALVFSELEIKVQIHKALAQVGAEGAGVKLLELAKGLFRLDEVEAFALNDIKERIQVVLRSNTSVREKGNQLLLMDQIEVRLSYRVNLRDRLDLPGQPTLAEYTGHQYVPRSKLRAAEQHVNSLRDSKSEIESIARRDFWGEYLKEKYRSRFDLADEPIYERMEQLDITKGALTSAQYNDKFAALAAEKRLAERKLIDLLTPQEILNLEDVDSTA</sequence>
<proteinExistence type="inferred from homology"/>
<feature type="active site" description="Glycyl thioester intermediate" evidence="6">
    <location>
        <position position="1515"/>
    </location>
</feature>
<keyword evidence="6" id="KW-1035">Host cytoplasm</keyword>
<evidence type="ECO:0000256" key="1">
    <source>
        <dbReference type="ARBA" id="ARBA00000900"/>
    </source>
</evidence>
<keyword evidence="7" id="KW-0472">Membrane</keyword>
<evidence type="ECO:0000256" key="7">
    <source>
        <dbReference type="SAM" id="Phobius"/>
    </source>
</evidence>
<keyword evidence="7" id="KW-0812">Transmembrane</keyword>
<keyword evidence="4" id="KW-0677">Repeat</keyword>
<dbReference type="EMBL" id="JAKNRW010000033">
    <property type="protein sequence ID" value="MCK1793371.1"/>
    <property type="molecule type" value="Genomic_DNA"/>
</dbReference>
<dbReference type="RefSeq" id="WP_247293510.1">
    <property type="nucleotide sequence ID" value="NZ_JAKNRW010000033.1"/>
</dbReference>
<keyword evidence="7" id="KW-1133">Transmembrane helix</keyword>
<feature type="domain" description="NEL" evidence="8">
    <location>
        <begin position="1413"/>
        <end position="1733"/>
    </location>
</feature>
<keyword evidence="5" id="KW-0843">Virulence</keyword>
<evidence type="ECO:0000256" key="5">
    <source>
        <dbReference type="ARBA" id="ARBA00023026"/>
    </source>
</evidence>
<evidence type="ECO:0000313" key="10">
    <source>
        <dbReference type="Proteomes" id="UP001299876"/>
    </source>
</evidence>
<dbReference type="Pfam" id="PF20178">
    <property type="entry name" value="ToxA_N"/>
    <property type="match status" value="1"/>
</dbReference>
<dbReference type="Proteomes" id="UP001299876">
    <property type="component" value="Unassembled WGS sequence"/>
</dbReference>
<dbReference type="PANTHER" id="PTHR48051:SF54">
    <property type="entry name" value="LEUCINE-RICH REPEAT-CONTAINING PROTEIN"/>
    <property type="match status" value="1"/>
</dbReference>
<keyword evidence="6" id="KW-0833">Ubl conjugation pathway</keyword>
<dbReference type="PROSITE" id="PS52053">
    <property type="entry name" value="NEL"/>
    <property type="match status" value="1"/>
</dbReference>
<dbReference type="Gene3D" id="1.20.1270.130">
    <property type="entry name" value="Shigella T3SS effector IpaH domain"/>
    <property type="match status" value="1"/>
</dbReference>
<protein>
    <recommendedName>
        <fullName evidence="2">RING-type E3 ubiquitin transferase</fullName>
        <ecNumber evidence="2">2.3.2.27</ecNumber>
    </recommendedName>
</protein>
<reference evidence="9 10" key="1">
    <citation type="submission" date="2022-02" db="EMBL/GenBank/DDBJ databases">
        <title>Comparative genomics of the first Antarctic Pseudomonas spp. capable of biotransforming 2,4,6-Trinitrotoluene.</title>
        <authorList>
            <person name="Cabrera M.A."/>
            <person name="Marquez S.L."/>
            <person name="Perez-Donoso J.M."/>
        </authorList>
    </citation>
    <scope>NUCLEOTIDE SEQUENCE [LARGE SCALE GENOMIC DNA]</scope>
    <source>
        <strain evidence="9 10">TNT19</strain>
    </source>
</reference>
<accession>A0ABT0F5T4</accession>
<dbReference type="InterPro" id="IPR046673">
    <property type="entry name" value="ToxA_N"/>
</dbReference>
<organism evidence="9 10">
    <name type="scientific">Pseudomonas violetae</name>
    <dbReference type="NCBI Taxonomy" id="2915813"/>
    <lineage>
        <taxon>Bacteria</taxon>
        <taxon>Pseudomonadati</taxon>
        <taxon>Pseudomonadota</taxon>
        <taxon>Gammaproteobacteria</taxon>
        <taxon>Pseudomonadales</taxon>
        <taxon>Pseudomonadaceae</taxon>
        <taxon>Pseudomonas</taxon>
    </lineage>
</organism>